<accession>A0A0P6GD13</accession>
<dbReference type="AlphaFoldDB" id="A0A0P6GD13"/>
<organism evidence="1">
    <name type="scientific">Daphnia magna</name>
    <dbReference type="NCBI Taxonomy" id="35525"/>
    <lineage>
        <taxon>Eukaryota</taxon>
        <taxon>Metazoa</taxon>
        <taxon>Ecdysozoa</taxon>
        <taxon>Arthropoda</taxon>
        <taxon>Crustacea</taxon>
        <taxon>Branchiopoda</taxon>
        <taxon>Diplostraca</taxon>
        <taxon>Cladocera</taxon>
        <taxon>Anomopoda</taxon>
        <taxon>Daphniidae</taxon>
        <taxon>Daphnia</taxon>
    </lineage>
</organism>
<evidence type="ECO:0000313" key="1">
    <source>
        <dbReference type="EMBL" id="JAN57110.1"/>
    </source>
</evidence>
<name>A0A0P6GD13_9CRUS</name>
<reference evidence="2 3" key="2">
    <citation type="submission" date="2016-03" db="EMBL/GenBank/DDBJ databases">
        <title>EvidentialGene: Evidence-directed Construction of Genes on Genomes.</title>
        <authorList>
            <person name="Gilbert D.G."/>
            <person name="Choi J.-H."/>
            <person name="Mockaitis K."/>
            <person name="Colbourne J."/>
            <person name="Pfrender M."/>
        </authorList>
    </citation>
    <scope>NUCLEOTIDE SEQUENCE [LARGE SCALE GENOMIC DNA]</scope>
    <source>
        <strain evidence="2 3">Xinb3</strain>
        <tissue evidence="2">Complete organism</tissue>
    </source>
</reference>
<evidence type="ECO:0000313" key="2">
    <source>
        <dbReference type="EMBL" id="KZS21237.1"/>
    </source>
</evidence>
<sequence length="103" mass="12194">MEIHLIYKLSFPCCITFYVNIVFKLVSHLHPYIPVQQGRSSPHHQEHVYQKQKLLIGSITDLAYCVIFELAFKMPFRKLLLEASEGYYMFSIQYIQLVIKLIK</sequence>
<protein>
    <submittedName>
        <fullName evidence="1">Uncharacterized protein</fullName>
    </submittedName>
</protein>
<dbReference type="EMBL" id="GDIQ01037627">
    <property type="protein sequence ID" value="JAN57110.1"/>
    <property type="molecule type" value="Transcribed_RNA"/>
</dbReference>
<gene>
    <name evidence="2" type="ORF">APZ42_011870</name>
</gene>
<evidence type="ECO:0000313" key="3">
    <source>
        <dbReference type="Proteomes" id="UP000076858"/>
    </source>
</evidence>
<dbReference type="EMBL" id="LRGB01000031">
    <property type="protein sequence ID" value="KZS21237.1"/>
    <property type="molecule type" value="Genomic_DNA"/>
</dbReference>
<dbReference type="Proteomes" id="UP000076858">
    <property type="component" value="Unassembled WGS sequence"/>
</dbReference>
<reference evidence="1" key="1">
    <citation type="submission" date="2015-10" db="EMBL/GenBank/DDBJ databases">
        <title>EvidentialGene: Evidence-directed Construction of Complete mRNA Transcriptomes without Genomes.</title>
        <authorList>
            <person name="Gilbert D.G."/>
        </authorList>
    </citation>
    <scope>NUCLEOTIDE SEQUENCE</scope>
</reference>
<keyword evidence="3" id="KW-1185">Reference proteome</keyword>
<proteinExistence type="predicted"/>